<gene>
    <name evidence="1" type="primary">Dsim\GD16063</name>
    <name evidence="1" type="ORF">Dsim_GD16063</name>
</gene>
<evidence type="ECO:0000313" key="1">
    <source>
        <dbReference type="EMBL" id="EDX17511.1"/>
    </source>
</evidence>
<accession>B4R742</accession>
<dbReference type="Proteomes" id="UP000000304">
    <property type="component" value="Chromosome X"/>
</dbReference>
<protein>
    <submittedName>
        <fullName evidence="1">GD16063</fullName>
    </submittedName>
</protein>
<organism evidence="1 2">
    <name type="scientific">Drosophila simulans</name>
    <name type="common">Fruit fly</name>
    <dbReference type="NCBI Taxonomy" id="7240"/>
    <lineage>
        <taxon>Eukaryota</taxon>
        <taxon>Metazoa</taxon>
        <taxon>Ecdysozoa</taxon>
        <taxon>Arthropoda</taxon>
        <taxon>Hexapoda</taxon>
        <taxon>Insecta</taxon>
        <taxon>Pterygota</taxon>
        <taxon>Neoptera</taxon>
        <taxon>Endopterygota</taxon>
        <taxon>Diptera</taxon>
        <taxon>Brachycera</taxon>
        <taxon>Muscomorpha</taxon>
        <taxon>Ephydroidea</taxon>
        <taxon>Drosophilidae</taxon>
        <taxon>Drosophila</taxon>
        <taxon>Sophophora</taxon>
    </lineage>
</organism>
<reference evidence="1 2" key="1">
    <citation type="journal article" date="2007" name="Nature">
        <title>Evolution of genes and genomes on the Drosophila phylogeny.</title>
        <authorList>
            <consortium name="Drosophila 12 Genomes Consortium"/>
            <person name="Clark A.G."/>
            <person name="Eisen M.B."/>
            <person name="Smith D.R."/>
            <person name="Bergman C.M."/>
            <person name="Oliver B."/>
            <person name="Markow T.A."/>
            <person name="Kaufman T.C."/>
            <person name="Kellis M."/>
            <person name="Gelbart W."/>
            <person name="Iyer V.N."/>
            <person name="Pollard D.A."/>
            <person name="Sackton T.B."/>
            <person name="Larracuente A.M."/>
            <person name="Singh N.D."/>
            <person name="Abad J.P."/>
            <person name="Abt D.N."/>
            <person name="Adryan B."/>
            <person name="Aguade M."/>
            <person name="Akashi H."/>
            <person name="Anderson W.W."/>
            <person name="Aquadro C.F."/>
            <person name="Ardell D.H."/>
            <person name="Arguello R."/>
            <person name="Artieri C.G."/>
            <person name="Barbash D.A."/>
            <person name="Barker D."/>
            <person name="Barsanti P."/>
            <person name="Batterham P."/>
            <person name="Batzoglou S."/>
            <person name="Begun D."/>
            <person name="Bhutkar A."/>
            <person name="Blanco E."/>
            <person name="Bosak S.A."/>
            <person name="Bradley R.K."/>
            <person name="Brand A.D."/>
            <person name="Brent M.R."/>
            <person name="Brooks A.N."/>
            <person name="Brown R.H."/>
            <person name="Butlin R.K."/>
            <person name="Caggese C."/>
            <person name="Calvi B.R."/>
            <person name="Bernardo de Carvalho A."/>
            <person name="Caspi A."/>
            <person name="Castrezana S."/>
            <person name="Celniker S.E."/>
            <person name="Chang J.L."/>
            <person name="Chapple C."/>
            <person name="Chatterji S."/>
            <person name="Chinwalla A."/>
            <person name="Civetta A."/>
            <person name="Clifton S.W."/>
            <person name="Comeron J.M."/>
            <person name="Costello J.C."/>
            <person name="Coyne J.A."/>
            <person name="Daub J."/>
            <person name="David R.G."/>
            <person name="Delcher A.L."/>
            <person name="Delehaunty K."/>
            <person name="Do C.B."/>
            <person name="Ebling H."/>
            <person name="Edwards K."/>
            <person name="Eickbush T."/>
            <person name="Evans J.D."/>
            <person name="Filipski A."/>
            <person name="Findeiss S."/>
            <person name="Freyhult E."/>
            <person name="Fulton L."/>
            <person name="Fulton R."/>
            <person name="Garcia A.C."/>
            <person name="Gardiner A."/>
            <person name="Garfield D.A."/>
            <person name="Garvin B.E."/>
            <person name="Gibson G."/>
            <person name="Gilbert D."/>
            <person name="Gnerre S."/>
            <person name="Godfrey J."/>
            <person name="Good R."/>
            <person name="Gotea V."/>
            <person name="Gravely B."/>
            <person name="Greenberg A.J."/>
            <person name="Griffiths-Jones S."/>
            <person name="Gross S."/>
            <person name="Guigo R."/>
            <person name="Gustafson E.A."/>
            <person name="Haerty W."/>
            <person name="Hahn M.W."/>
            <person name="Halligan D.L."/>
            <person name="Halpern A.L."/>
            <person name="Halter G.M."/>
            <person name="Han M.V."/>
            <person name="Heger A."/>
            <person name="Hillier L."/>
            <person name="Hinrichs A.S."/>
            <person name="Holmes I."/>
            <person name="Hoskins R.A."/>
            <person name="Hubisz M.J."/>
            <person name="Hultmark D."/>
            <person name="Huntley M.A."/>
            <person name="Jaffe D.B."/>
            <person name="Jagadeeshan S."/>
            <person name="Jeck W.R."/>
            <person name="Johnson J."/>
            <person name="Jones C.D."/>
            <person name="Jordan W.C."/>
            <person name="Karpen G.H."/>
            <person name="Kataoka E."/>
            <person name="Keightley P.D."/>
            <person name="Kheradpour P."/>
            <person name="Kirkness E.F."/>
            <person name="Koerich L.B."/>
            <person name="Kristiansen K."/>
            <person name="Kudrna D."/>
            <person name="Kulathinal R.J."/>
            <person name="Kumar S."/>
            <person name="Kwok R."/>
            <person name="Lander E."/>
            <person name="Langley C.H."/>
            <person name="Lapoint R."/>
            <person name="Lazzaro B.P."/>
            <person name="Lee S.J."/>
            <person name="Levesque L."/>
            <person name="Li R."/>
            <person name="Lin C.F."/>
            <person name="Lin M.F."/>
            <person name="Lindblad-Toh K."/>
            <person name="Llopart A."/>
            <person name="Long M."/>
            <person name="Low L."/>
            <person name="Lozovsky E."/>
            <person name="Lu J."/>
            <person name="Luo M."/>
            <person name="Machado C.A."/>
            <person name="Makalowski W."/>
            <person name="Marzo M."/>
            <person name="Matsuda M."/>
            <person name="Matzkin L."/>
            <person name="McAllister B."/>
            <person name="McBride C.S."/>
            <person name="McKernan B."/>
            <person name="McKernan K."/>
            <person name="Mendez-Lago M."/>
            <person name="Minx P."/>
            <person name="Mollenhauer M.U."/>
            <person name="Montooth K."/>
            <person name="Mount S.M."/>
            <person name="Mu X."/>
            <person name="Myers E."/>
            <person name="Negre B."/>
            <person name="Newfeld S."/>
            <person name="Nielsen R."/>
            <person name="Noor M.A."/>
            <person name="O'Grady P."/>
            <person name="Pachter L."/>
            <person name="Papaceit M."/>
            <person name="Parisi M.J."/>
            <person name="Parisi M."/>
            <person name="Parts L."/>
            <person name="Pedersen J.S."/>
            <person name="Pesole G."/>
            <person name="Phillippy A.M."/>
            <person name="Ponting C.P."/>
            <person name="Pop M."/>
            <person name="Porcelli D."/>
            <person name="Powell J.R."/>
            <person name="Prohaska S."/>
            <person name="Pruitt K."/>
            <person name="Puig M."/>
            <person name="Quesneville H."/>
            <person name="Ram K.R."/>
            <person name="Rand D."/>
            <person name="Rasmussen M.D."/>
            <person name="Reed L.K."/>
            <person name="Reenan R."/>
            <person name="Reily A."/>
            <person name="Remington K.A."/>
            <person name="Rieger T.T."/>
            <person name="Ritchie M.G."/>
            <person name="Robin C."/>
            <person name="Rogers Y.H."/>
            <person name="Rohde C."/>
            <person name="Rozas J."/>
            <person name="Rubenfield M.J."/>
            <person name="Ruiz A."/>
            <person name="Russo S."/>
            <person name="Salzberg S.L."/>
            <person name="Sanchez-Gracia A."/>
            <person name="Saranga D.J."/>
            <person name="Sato H."/>
            <person name="Schaeffer S.W."/>
            <person name="Schatz M.C."/>
            <person name="Schlenke T."/>
            <person name="Schwartz R."/>
            <person name="Segarra C."/>
            <person name="Singh R.S."/>
            <person name="Sirot L."/>
            <person name="Sirota M."/>
            <person name="Sisneros N.B."/>
            <person name="Smith C.D."/>
            <person name="Smith T.F."/>
            <person name="Spieth J."/>
            <person name="Stage D.E."/>
            <person name="Stark A."/>
            <person name="Stephan W."/>
            <person name="Strausberg R.L."/>
            <person name="Strempel S."/>
            <person name="Sturgill D."/>
            <person name="Sutton G."/>
            <person name="Sutton G.G."/>
            <person name="Tao W."/>
            <person name="Teichmann S."/>
            <person name="Tobari Y.N."/>
            <person name="Tomimura Y."/>
            <person name="Tsolas J.M."/>
            <person name="Valente V.L."/>
            <person name="Venter E."/>
            <person name="Venter J.C."/>
            <person name="Vicario S."/>
            <person name="Vieira F.G."/>
            <person name="Vilella A.J."/>
            <person name="Villasante A."/>
            <person name="Walenz B."/>
            <person name="Wang J."/>
            <person name="Wasserman M."/>
            <person name="Watts T."/>
            <person name="Wilson D."/>
            <person name="Wilson R.K."/>
            <person name="Wing R.A."/>
            <person name="Wolfner M.F."/>
            <person name="Wong A."/>
            <person name="Wong G.K."/>
            <person name="Wu C.I."/>
            <person name="Wu G."/>
            <person name="Yamamoto D."/>
            <person name="Yang H.P."/>
            <person name="Yang S.P."/>
            <person name="Yorke J.A."/>
            <person name="Yoshida K."/>
            <person name="Zdobnov E."/>
            <person name="Zhang P."/>
            <person name="Zhang Y."/>
            <person name="Zimin A.V."/>
            <person name="Baldwin J."/>
            <person name="Abdouelleil A."/>
            <person name="Abdulkadir J."/>
            <person name="Abebe A."/>
            <person name="Abera B."/>
            <person name="Abreu J."/>
            <person name="Acer S.C."/>
            <person name="Aftuck L."/>
            <person name="Alexander A."/>
            <person name="An P."/>
            <person name="Anderson E."/>
            <person name="Anderson S."/>
            <person name="Arachi H."/>
            <person name="Azer M."/>
            <person name="Bachantsang P."/>
            <person name="Barry A."/>
            <person name="Bayul T."/>
            <person name="Berlin A."/>
            <person name="Bessette D."/>
            <person name="Bloom T."/>
            <person name="Blye J."/>
            <person name="Boguslavskiy L."/>
            <person name="Bonnet C."/>
            <person name="Boukhgalter B."/>
            <person name="Bourzgui I."/>
            <person name="Brown A."/>
            <person name="Cahill P."/>
            <person name="Channer S."/>
            <person name="Cheshatsang Y."/>
            <person name="Chuda L."/>
            <person name="Citroen M."/>
            <person name="Collymore A."/>
            <person name="Cooke P."/>
            <person name="Costello M."/>
            <person name="D'Aco K."/>
            <person name="Daza R."/>
            <person name="De Haan G."/>
            <person name="DeGray S."/>
            <person name="DeMaso C."/>
            <person name="Dhargay N."/>
            <person name="Dooley K."/>
            <person name="Dooley E."/>
            <person name="Doricent M."/>
            <person name="Dorje P."/>
            <person name="Dorjee K."/>
            <person name="Dupes A."/>
            <person name="Elong R."/>
            <person name="Falk J."/>
            <person name="Farina A."/>
            <person name="Faro S."/>
            <person name="Ferguson D."/>
            <person name="Fisher S."/>
            <person name="Foley C.D."/>
            <person name="Franke A."/>
            <person name="Friedrich D."/>
            <person name="Gadbois L."/>
            <person name="Gearin G."/>
            <person name="Gearin C.R."/>
            <person name="Giannoukos G."/>
            <person name="Goode T."/>
            <person name="Graham J."/>
            <person name="Grandbois E."/>
            <person name="Grewal S."/>
            <person name="Gyaltsen K."/>
            <person name="Hafez N."/>
            <person name="Hagos B."/>
            <person name="Hall J."/>
            <person name="Henson C."/>
            <person name="Hollinger A."/>
            <person name="Honan T."/>
            <person name="Huard M.D."/>
            <person name="Hughes L."/>
            <person name="Hurhula B."/>
            <person name="Husby M.E."/>
            <person name="Kamat A."/>
            <person name="Kanga B."/>
            <person name="Kashin S."/>
            <person name="Khazanovich D."/>
            <person name="Kisner P."/>
            <person name="Lance K."/>
            <person name="Lara M."/>
            <person name="Lee W."/>
            <person name="Lennon N."/>
            <person name="Letendre F."/>
            <person name="LeVine R."/>
            <person name="Lipovsky A."/>
            <person name="Liu X."/>
            <person name="Liu J."/>
            <person name="Liu S."/>
            <person name="Lokyitsang T."/>
            <person name="Lokyitsang Y."/>
            <person name="Lubonja R."/>
            <person name="Lui A."/>
            <person name="MacDonald P."/>
            <person name="Magnisalis V."/>
            <person name="Maru K."/>
            <person name="Matthews C."/>
            <person name="McCusker W."/>
            <person name="McDonough S."/>
            <person name="Mehta T."/>
            <person name="Meldrim J."/>
            <person name="Meneus L."/>
            <person name="Mihai O."/>
            <person name="Mihalev A."/>
            <person name="Mihova T."/>
            <person name="Mittelman R."/>
            <person name="Mlenga V."/>
            <person name="Montmayeur A."/>
            <person name="Mulrain L."/>
            <person name="Navidi A."/>
            <person name="Naylor J."/>
            <person name="Negash T."/>
            <person name="Nguyen T."/>
            <person name="Nguyen N."/>
            <person name="Nicol R."/>
            <person name="Norbu C."/>
            <person name="Norbu N."/>
            <person name="Novod N."/>
            <person name="O'Neill B."/>
            <person name="Osman S."/>
            <person name="Markiewicz E."/>
            <person name="Oyono O.L."/>
            <person name="Patti C."/>
            <person name="Phunkhang P."/>
            <person name="Pierre F."/>
            <person name="Priest M."/>
            <person name="Raghuraman S."/>
            <person name="Rege F."/>
            <person name="Reyes R."/>
            <person name="Rise C."/>
            <person name="Rogov P."/>
            <person name="Ross K."/>
            <person name="Ryan E."/>
            <person name="Settipalli S."/>
            <person name="Shea T."/>
            <person name="Sherpa N."/>
            <person name="Shi L."/>
            <person name="Shih D."/>
            <person name="Sparrow T."/>
            <person name="Spaulding J."/>
            <person name="Stalker J."/>
            <person name="Stange-Thomann N."/>
            <person name="Stavropoulos S."/>
            <person name="Stone C."/>
            <person name="Strader C."/>
            <person name="Tesfaye S."/>
            <person name="Thomson T."/>
            <person name="Thoulutsang Y."/>
            <person name="Thoulutsang D."/>
            <person name="Topham K."/>
            <person name="Topping I."/>
            <person name="Tsamla T."/>
            <person name="Vassiliev H."/>
            <person name="Vo A."/>
            <person name="Wangchuk T."/>
            <person name="Wangdi T."/>
            <person name="Weiand M."/>
            <person name="Wilkinson J."/>
            <person name="Wilson A."/>
            <person name="Yadav S."/>
            <person name="Young G."/>
            <person name="Yu Q."/>
            <person name="Zembek L."/>
            <person name="Zhong D."/>
            <person name="Zimmer A."/>
            <person name="Zwirko Z."/>
            <person name="Jaffe D.B."/>
            <person name="Alvarez P."/>
            <person name="Brockman W."/>
            <person name="Butler J."/>
            <person name="Chin C."/>
            <person name="Gnerre S."/>
            <person name="Grabherr M."/>
            <person name="Kleber M."/>
            <person name="Mauceli E."/>
            <person name="MacCallum I."/>
        </authorList>
    </citation>
    <scope>NUCLEOTIDE SEQUENCE [LARGE SCALE GENOMIC DNA]</scope>
    <source>
        <strain evidence="2">white501</strain>
    </source>
</reference>
<evidence type="ECO:0000313" key="2">
    <source>
        <dbReference type="Proteomes" id="UP000000304"/>
    </source>
</evidence>
<name>B4R742_DROSI</name>
<proteinExistence type="predicted"/>
<dbReference type="AlphaFoldDB" id="B4R742"/>
<dbReference type="EMBL" id="CM000366">
    <property type="protein sequence ID" value="EDX17511.1"/>
    <property type="molecule type" value="Genomic_DNA"/>
</dbReference>
<keyword evidence="2" id="KW-1185">Reference proteome</keyword>
<sequence>MLALLISPSKHLTHSQYAAKISVGKPLTHLLPPRFSAHFPHLVFSQFDADDVEKCLVIIPNLDNYNGAC</sequence>
<dbReference type="HOGENOM" id="CLU_2778613_0_0_1"/>